<evidence type="ECO:0000256" key="1">
    <source>
        <dbReference type="HAMAP-Rule" id="MF_00187"/>
    </source>
</evidence>
<comment type="function">
    <text evidence="1">Required for formate dehydrogenase (FDH) activity. Acts as a sulfur carrier protein that transfers sulfur from IscS to the molybdenum cofactor prior to its insertion into FDH.</text>
</comment>
<dbReference type="Gene3D" id="3.40.140.10">
    <property type="entry name" value="Cytidine Deaminase, domain 2"/>
    <property type="match status" value="1"/>
</dbReference>
<feature type="active site" description="Cysteine persulfide intermediate" evidence="1">
    <location>
        <position position="133"/>
    </location>
</feature>
<dbReference type="InterPro" id="IPR016193">
    <property type="entry name" value="Cytidine_deaminase-like"/>
</dbReference>
<dbReference type="PANTHER" id="PTHR30592:SF4">
    <property type="entry name" value="SULFUR CARRIER PROTEIN FDHD"/>
    <property type="match status" value="1"/>
</dbReference>
<reference evidence="2 3" key="1">
    <citation type="submission" date="2021-05" db="EMBL/GenBank/DDBJ databases">
        <title>Molecular characterization for Shewanella algae harboring chromosomal blaOXA-55-like strains isolated from clinical and environment sample.</title>
        <authorList>
            <person name="Ohama Y."/>
            <person name="Aoki K."/>
            <person name="Harada S."/>
            <person name="Moriya K."/>
            <person name="Ishii Y."/>
            <person name="Tateda K."/>
        </authorList>
    </citation>
    <scope>NUCLEOTIDE SEQUENCE [LARGE SCALE GENOMIC DNA]</scope>
    <source>
        <strain evidence="2 3">MBTL60-118</strain>
    </source>
</reference>
<sequence>MIIAMLHAVHCEKMTFMTISKQPTFLKTQADAPLTIAVKAINEQGEVVDKFIACERPLTVYLNWRPIVTLMTLGARPEALALGYLKNQGFISDVKQLESVIVDWDVNSAAVITKETTEHLDEKLAEKTVTTGCGQGTVYGGFMDGLDDIKLPTPQLKQSMLYSLLNNISAYNETYKNAGAVHGCGLCEGDRIKGFVEDVGRHNAVDTLAGEMWLKQEMGGNKLFYTTGRLTSEMVIKVAKMGIPVLLSRSGATQMGLELAQKLGITMIARAKGRHFLIYNGAENIEFDATPPKRNKD</sequence>
<dbReference type="PIRSF" id="PIRSF015626">
    <property type="entry name" value="FdhD"/>
    <property type="match status" value="1"/>
</dbReference>
<keyword evidence="1" id="KW-0501">Molybdenum cofactor biosynthesis</keyword>
<dbReference type="Gene3D" id="3.10.20.10">
    <property type="match status" value="1"/>
</dbReference>
<comment type="caution">
    <text evidence="2">The sequence shown here is derived from an EMBL/GenBank/DDBJ whole genome shotgun (WGS) entry which is preliminary data.</text>
</comment>
<comment type="caution">
    <text evidence="1">Lacks conserved residue(s) required for the propagation of feature annotation.</text>
</comment>
<evidence type="ECO:0000313" key="2">
    <source>
        <dbReference type="EMBL" id="GIU39270.1"/>
    </source>
</evidence>
<comment type="similarity">
    <text evidence="1">Belongs to the FdhD family.</text>
</comment>
<dbReference type="SUPFAM" id="SSF53927">
    <property type="entry name" value="Cytidine deaminase-like"/>
    <property type="match status" value="1"/>
</dbReference>
<dbReference type="HAMAP" id="MF_00187">
    <property type="entry name" value="FdhD"/>
    <property type="match status" value="1"/>
</dbReference>
<dbReference type="Proteomes" id="UP000773469">
    <property type="component" value="Unassembled WGS sequence"/>
</dbReference>
<dbReference type="InterPro" id="IPR003786">
    <property type="entry name" value="FdhD"/>
</dbReference>
<accession>A0ABQ4NXX2</accession>
<protein>
    <recommendedName>
        <fullName evidence="1">Sulfur carrier protein FdhD</fullName>
    </recommendedName>
</protein>
<keyword evidence="1" id="KW-0963">Cytoplasm</keyword>
<evidence type="ECO:0000313" key="3">
    <source>
        <dbReference type="Proteomes" id="UP000773469"/>
    </source>
</evidence>
<dbReference type="PANTHER" id="PTHR30592">
    <property type="entry name" value="FORMATE DEHYDROGENASE"/>
    <property type="match status" value="1"/>
</dbReference>
<name>A0ABQ4NXX2_SHECO</name>
<comment type="subcellular location">
    <subcellularLocation>
        <location evidence="1">Cytoplasm</location>
    </subcellularLocation>
</comment>
<gene>
    <name evidence="1 2" type="primary">fdhD</name>
    <name evidence="2" type="ORF">TUM3794_13670</name>
</gene>
<keyword evidence="3" id="KW-1185">Reference proteome</keyword>
<proteinExistence type="inferred from homology"/>
<dbReference type="Pfam" id="PF02634">
    <property type="entry name" value="FdhD-NarQ"/>
    <property type="match status" value="1"/>
</dbReference>
<organism evidence="2 3">
    <name type="scientific">Shewanella colwelliana</name>
    <name type="common">Alteromonas colwelliana</name>
    <dbReference type="NCBI Taxonomy" id="23"/>
    <lineage>
        <taxon>Bacteria</taxon>
        <taxon>Pseudomonadati</taxon>
        <taxon>Pseudomonadota</taxon>
        <taxon>Gammaproteobacteria</taxon>
        <taxon>Alteromonadales</taxon>
        <taxon>Shewanellaceae</taxon>
        <taxon>Shewanella</taxon>
    </lineage>
</organism>
<dbReference type="EMBL" id="BPEU01000008">
    <property type="protein sequence ID" value="GIU39270.1"/>
    <property type="molecule type" value="Genomic_DNA"/>
</dbReference>